<evidence type="ECO:0000313" key="1">
    <source>
        <dbReference type="EMBL" id="SUJ04557.1"/>
    </source>
</evidence>
<protein>
    <submittedName>
        <fullName evidence="1">Uncharacterized protein</fullName>
    </submittedName>
</protein>
<dbReference type="Proteomes" id="UP000254893">
    <property type="component" value="Unassembled WGS sequence"/>
</dbReference>
<gene>
    <name evidence="1" type="ORF">NCTC11388_01396</name>
</gene>
<organism evidence="1 2">
    <name type="scientific">Sphingobacterium spiritivorum</name>
    <name type="common">Flavobacterium spiritivorum</name>
    <dbReference type="NCBI Taxonomy" id="258"/>
    <lineage>
        <taxon>Bacteria</taxon>
        <taxon>Pseudomonadati</taxon>
        <taxon>Bacteroidota</taxon>
        <taxon>Sphingobacteriia</taxon>
        <taxon>Sphingobacteriales</taxon>
        <taxon>Sphingobacteriaceae</taxon>
        <taxon>Sphingobacterium</taxon>
    </lineage>
</organism>
<accession>A0A380BP27</accession>
<dbReference type="EMBL" id="UGYW01000002">
    <property type="protein sequence ID" value="SUJ04557.1"/>
    <property type="molecule type" value="Genomic_DNA"/>
</dbReference>
<name>A0A380BP27_SPHSI</name>
<dbReference type="AlphaFoldDB" id="A0A380BP27"/>
<sequence>MDFILFLALGRYCLGRPDIVETKDIFKHMCQSILLSEKGTTHVSLCNKCQTFYIWQSSFVLTFTRRQFETFVETTLSQGNDHCFVSFPDGEFRLLLNTPCPEIVFNFRKEEWDDFVEALTESFYMQEVYSMIEKS</sequence>
<evidence type="ECO:0000313" key="2">
    <source>
        <dbReference type="Proteomes" id="UP000254893"/>
    </source>
</evidence>
<reference evidence="1 2" key="1">
    <citation type="submission" date="2018-06" db="EMBL/GenBank/DDBJ databases">
        <authorList>
            <consortium name="Pathogen Informatics"/>
            <person name="Doyle S."/>
        </authorList>
    </citation>
    <scope>NUCLEOTIDE SEQUENCE [LARGE SCALE GENOMIC DNA]</scope>
    <source>
        <strain evidence="1 2">NCTC11388</strain>
    </source>
</reference>
<proteinExistence type="predicted"/>